<gene>
    <name evidence="1" type="ORF">UFOVP1165_64</name>
</gene>
<dbReference type="EMBL" id="LR797120">
    <property type="protein sequence ID" value="CAB4188171.1"/>
    <property type="molecule type" value="Genomic_DNA"/>
</dbReference>
<organism evidence="1">
    <name type="scientific">uncultured Caudovirales phage</name>
    <dbReference type="NCBI Taxonomy" id="2100421"/>
    <lineage>
        <taxon>Viruses</taxon>
        <taxon>Duplodnaviria</taxon>
        <taxon>Heunggongvirae</taxon>
        <taxon>Uroviricota</taxon>
        <taxon>Caudoviricetes</taxon>
        <taxon>Peduoviridae</taxon>
        <taxon>Maltschvirus</taxon>
        <taxon>Maltschvirus maltsch</taxon>
    </lineage>
</organism>
<proteinExistence type="predicted"/>
<protein>
    <submittedName>
        <fullName evidence="1">Uncharacterized protein</fullName>
    </submittedName>
</protein>
<reference evidence="1" key="1">
    <citation type="submission" date="2020-05" db="EMBL/GenBank/DDBJ databases">
        <authorList>
            <person name="Chiriac C."/>
            <person name="Salcher M."/>
            <person name="Ghai R."/>
            <person name="Kavagutti S V."/>
        </authorList>
    </citation>
    <scope>NUCLEOTIDE SEQUENCE</scope>
</reference>
<evidence type="ECO:0000313" key="1">
    <source>
        <dbReference type="EMBL" id="CAB4188171.1"/>
    </source>
</evidence>
<accession>A0A6J5R3N4</accession>
<name>A0A6J5R3N4_9CAUD</name>
<sequence length="132" mass="13242">MIRAVSSIPAVNAAQTLFVLRSADFQLATDQNFTKLFAGTNYLITSIVAVRKTGGASVACAGGIYSAAAKGGNALVAAAQNWVTLAANVNVVATLAAVASTALCNTTPVLSLTTGSTAAITADVFISGYIID</sequence>